<dbReference type="Pfam" id="PF02620">
    <property type="entry name" value="YceD"/>
    <property type="match status" value="1"/>
</dbReference>
<dbReference type="Proteomes" id="UP000551327">
    <property type="component" value="Unassembled WGS sequence"/>
</dbReference>
<protein>
    <submittedName>
        <fullName evidence="1">DUF177 domain-containing protein</fullName>
    </submittedName>
</protein>
<sequence>MIDLRQIGAAPLDLVADAAECGALAARFDLVAIERLEARVSLVAEDATVTASGTLRAAWIQSCAVSGEDLPQATEEPLALRFVPATDDPAPDSEIELTADDCDDIPYSGTQFDLGEAIAQSLGLAIDPFACGPQAEAARRAAGILPEEATGAFAGLAALKLGKD</sequence>
<comment type="caution">
    <text evidence="1">The sequence shown here is derived from an EMBL/GenBank/DDBJ whole genome shotgun (WGS) entry which is preliminary data.</text>
</comment>
<reference evidence="1 2" key="1">
    <citation type="submission" date="2020-08" db="EMBL/GenBank/DDBJ databases">
        <title>The genome sequence of type strain Novosphingobium piscinae KCTC 42194.</title>
        <authorList>
            <person name="Liu Y."/>
        </authorList>
    </citation>
    <scope>NUCLEOTIDE SEQUENCE [LARGE SCALE GENOMIC DNA]</scope>
    <source>
        <strain evidence="1 2">KCTC 42194</strain>
    </source>
</reference>
<proteinExistence type="predicted"/>
<dbReference type="AlphaFoldDB" id="A0A7X1G140"/>
<dbReference type="InterPro" id="IPR003772">
    <property type="entry name" value="YceD"/>
</dbReference>
<dbReference type="EMBL" id="JACLAX010000025">
    <property type="protein sequence ID" value="MBC2670688.1"/>
    <property type="molecule type" value="Genomic_DNA"/>
</dbReference>
<keyword evidence="2" id="KW-1185">Reference proteome</keyword>
<evidence type="ECO:0000313" key="1">
    <source>
        <dbReference type="EMBL" id="MBC2670688.1"/>
    </source>
</evidence>
<evidence type="ECO:0000313" key="2">
    <source>
        <dbReference type="Proteomes" id="UP000551327"/>
    </source>
</evidence>
<accession>A0A7X1G140</accession>
<gene>
    <name evidence="1" type="ORF">H7F53_16165</name>
</gene>
<name>A0A7X1G140_9SPHN</name>
<organism evidence="1 2">
    <name type="scientific">Novosphingobium piscinae</name>
    <dbReference type="NCBI Taxonomy" id="1507448"/>
    <lineage>
        <taxon>Bacteria</taxon>
        <taxon>Pseudomonadati</taxon>
        <taxon>Pseudomonadota</taxon>
        <taxon>Alphaproteobacteria</taxon>
        <taxon>Sphingomonadales</taxon>
        <taxon>Sphingomonadaceae</taxon>
        <taxon>Novosphingobium</taxon>
    </lineage>
</organism>